<evidence type="ECO:0000313" key="3">
    <source>
        <dbReference type="Proteomes" id="UP000695562"/>
    </source>
</evidence>
<feature type="domain" description="TLDc" evidence="1">
    <location>
        <begin position="1"/>
        <end position="67"/>
    </location>
</feature>
<organism evidence="2 3">
    <name type="scientific">Polysphondylium violaceum</name>
    <dbReference type="NCBI Taxonomy" id="133409"/>
    <lineage>
        <taxon>Eukaryota</taxon>
        <taxon>Amoebozoa</taxon>
        <taxon>Evosea</taxon>
        <taxon>Eumycetozoa</taxon>
        <taxon>Dictyostelia</taxon>
        <taxon>Dictyosteliales</taxon>
        <taxon>Dictyosteliaceae</taxon>
        <taxon>Polysphondylium</taxon>
    </lineage>
</organism>
<keyword evidence="3" id="KW-1185">Reference proteome</keyword>
<dbReference type="PROSITE" id="PS51886">
    <property type="entry name" value="TLDC"/>
    <property type="match status" value="1"/>
</dbReference>
<dbReference type="Pfam" id="PF07534">
    <property type="entry name" value="TLD"/>
    <property type="match status" value="1"/>
</dbReference>
<dbReference type="InterPro" id="IPR006571">
    <property type="entry name" value="TLDc_dom"/>
</dbReference>
<comment type="caution">
    <text evidence="2">The sequence shown here is derived from an EMBL/GenBank/DDBJ whole genome shotgun (WGS) entry which is preliminary data.</text>
</comment>
<proteinExistence type="predicted"/>
<name>A0A8J4V3K0_9MYCE</name>
<evidence type="ECO:0000259" key="1">
    <source>
        <dbReference type="PROSITE" id="PS51886"/>
    </source>
</evidence>
<gene>
    <name evidence="2" type="ORF">CYY_006049</name>
</gene>
<evidence type="ECO:0000313" key="2">
    <source>
        <dbReference type="EMBL" id="KAF2072647.1"/>
    </source>
</evidence>
<sequence>MGFELLYQASDNEFSASSFHSACDGKGATITLIETTLGCVFGGYNSQSWNSDGKWYYGDKKCLYLHW</sequence>
<dbReference type="OrthoDB" id="17470at2759"/>
<dbReference type="EMBL" id="AJWJ01000261">
    <property type="protein sequence ID" value="KAF2072647.1"/>
    <property type="molecule type" value="Genomic_DNA"/>
</dbReference>
<protein>
    <recommendedName>
        <fullName evidence="1">TLDc domain-containing protein</fullName>
    </recommendedName>
</protein>
<dbReference type="Proteomes" id="UP000695562">
    <property type="component" value="Unassembled WGS sequence"/>
</dbReference>
<reference evidence="2" key="1">
    <citation type="submission" date="2020-01" db="EMBL/GenBank/DDBJ databases">
        <title>Development of genomics and gene disruption for Polysphondylium violaceum indicates a role for the polyketide synthase stlB in stalk morphogenesis.</title>
        <authorList>
            <person name="Narita B."/>
            <person name="Kawabe Y."/>
            <person name="Kin K."/>
            <person name="Saito T."/>
            <person name="Gibbs R."/>
            <person name="Kuspa A."/>
            <person name="Muzny D."/>
            <person name="Queller D."/>
            <person name="Richards S."/>
            <person name="Strassman J."/>
            <person name="Sucgang R."/>
            <person name="Worley K."/>
            <person name="Schaap P."/>
        </authorList>
    </citation>
    <scope>NUCLEOTIDE SEQUENCE</scope>
    <source>
        <strain evidence="2">QSvi11</strain>
    </source>
</reference>
<accession>A0A8J4V3K0</accession>
<dbReference type="AlphaFoldDB" id="A0A8J4V3K0"/>